<dbReference type="EMBL" id="MHJO01000016">
    <property type="protein sequence ID" value="OGY69254.1"/>
    <property type="molecule type" value="Genomic_DNA"/>
</dbReference>
<gene>
    <name evidence="1" type="ORF">A2586_00685</name>
</gene>
<protein>
    <recommendedName>
        <fullName evidence="3">DOD-type homing endonuclease domain-containing protein</fullName>
    </recommendedName>
</protein>
<name>A0A1G1ZXE3_9BACT</name>
<dbReference type="Proteomes" id="UP000176611">
    <property type="component" value="Unassembled WGS sequence"/>
</dbReference>
<accession>A0A1G1ZXE3</accession>
<proteinExistence type="predicted"/>
<evidence type="ECO:0000313" key="2">
    <source>
        <dbReference type="Proteomes" id="UP000176611"/>
    </source>
</evidence>
<dbReference type="AlphaFoldDB" id="A0A1G1ZXE3"/>
<evidence type="ECO:0008006" key="3">
    <source>
        <dbReference type="Google" id="ProtNLM"/>
    </source>
</evidence>
<comment type="caution">
    <text evidence="1">The sequence shown here is derived from an EMBL/GenBank/DDBJ whole genome shotgun (WGS) entry which is preliminary data.</text>
</comment>
<dbReference type="SUPFAM" id="SSF55608">
    <property type="entry name" value="Homing endonucleases"/>
    <property type="match status" value="1"/>
</dbReference>
<sequence length="211" mass="24325">MMERIKTEWSPQFSYAIGLLATDGNLSPDGRHIDLTSKDEEQLTNFMKCVGVEAKIGYKTSGFSGKKVPRIQIGDVNFYRFLLGIGLMPNKSKTLSKLLIPDKYFLDFLRGHFDGDGTFYSYWDSRWKNSFMCYTVFLSASKAHIIWLQERLFDILGIKGHVVKSINNPVYNLRYAKQDSLKLLPKLYYDSAISLSRKRLKVERALQLTKV</sequence>
<organism evidence="1 2">
    <name type="scientific">Candidatus Harrisonbacteria bacterium RIFOXYD1_FULL_40_9</name>
    <dbReference type="NCBI Taxonomy" id="1798412"/>
    <lineage>
        <taxon>Bacteria</taxon>
        <taxon>Candidatus Harrisoniibacteriota</taxon>
    </lineage>
</organism>
<reference evidence="1 2" key="1">
    <citation type="journal article" date="2016" name="Nat. Commun.">
        <title>Thousands of microbial genomes shed light on interconnected biogeochemical processes in an aquifer system.</title>
        <authorList>
            <person name="Anantharaman K."/>
            <person name="Brown C.T."/>
            <person name="Hug L.A."/>
            <person name="Sharon I."/>
            <person name="Castelle C.J."/>
            <person name="Probst A.J."/>
            <person name="Thomas B.C."/>
            <person name="Singh A."/>
            <person name="Wilkins M.J."/>
            <person name="Karaoz U."/>
            <person name="Brodie E.L."/>
            <person name="Williams K.H."/>
            <person name="Hubbard S.S."/>
            <person name="Banfield J.F."/>
        </authorList>
    </citation>
    <scope>NUCLEOTIDE SEQUENCE [LARGE SCALE GENOMIC DNA]</scope>
</reference>
<dbReference type="Gene3D" id="3.10.28.10">
    <property type="entry name" value="Homing endonucleases"/>
    <property type="match status" value="1"/>
</dbReference>
<evidence type="ECO:0000313" key="1">
    <source>
        <dbReference type="EMBL" id="OGY69254.1"/>
    </source>
</evidence>
<dbReference type="InterPro" id="IPR027434">
    <property type="entry name" value="Homing_endonucl"/>
</dbReference>